<evidence type="ECO:0000313" key="1">
    <source>
        <dbReference type="EMBL" id="SVC99052.1"/>
    </source>
</evidence>
<gene>
    <name evidence="1" type="ORF">METZ01_LOCUS351906</name>
</gene>
<dbReference type="AlphaFoldDB" id="A0A382RP57"/>
<dbReference type="EMBL" id="UINC01122928">
    <property type="protein sequence ID" value="SVC99052.1"/>
    <property type="molecule type" value="Genomic_DNA"/>
</dbReference>
<organism evidence="1">
    <name type="scientific">marine metagenome</name>
    <dbReference type="NCBI Taxonomy" id="408172"/>
    <lineage>
        <taxon>unclassified sequences</taxon>
        <taxon>metagenomes</taxon>
        <taxon>ecological metagenomes</taxon>
    </lineage>
</organism>
<sequence length="69" mass="7631">MVTELISALAELEIKGGFNDSTALYLIQGSSVFEECIPSWAQATRFERESTSPCRSGSRLGKVPFLKIY</sequence>
<reference evidence="1" key="1">
    <citation type="submission" date="2018-05" db="EMBL/GenBank/DDBJ databases">
        <authorList>
            <person name="Lanie J.A."/>
            <person name="Ng W.-L."/>
            <person name="Kazmierczak K.M."/>
            <person name="Andrzejewski T.M."/>
            <person name="Davidsen T.M."/>
            <person name="Wayne K.J."/>
            <person name="Tettelin H."/>
            <person name="Glass J.I."/>
            <person name="Rusch D."/>
            <person name="Podicherti R."/>
            <person name="Tsui H.-C.T."/>
            <person name="Winkler M.E."/>
        </authorList>
    </citation>
    <scope>NUCLEOTIDE SEQUENCE</scope>
</reference>
<protein>
    <submittedName>
        <fullName evidence="1">Uncharacterized protein</fullName>
    </submittedName>
</protein>
<accession>A0A382RP57</accession>
<name>A0A382RP57_9ZZZZ</name>
<proteinExistence type="predicted"/>